<evidence type="ECO:0000313" key="15">
    <source>
        <dbReference type="EMBL" id="MBD8874723.1"/>
    </source>
</evidence>
<dbReference type="InterPro" id="IPR037066">
    <property type="entry name" value="Plug_dom_sf"/>
</dbReference>
<name>A0ABR9C5A9_9HYPH</name>
<dbReference type="SUPFAM" id="SSF56935">
    <property type="entry name" value="Porins"/>
    <property type="match status" value="1"/>
</dbReference>
<dbReference type="RefSeq" id="WP_192106289.1">
    <property type="nucleotide sequence ID" value="NZ_JACYXJ010000001.1"/>
</dbReference>
<keyword evidence="7 10" id="KW-0472">Membrane</keyword>
<dbReference type="EMBL" id="JACYXJ010000001">
    <property type="protein sequence ID" value="MBD8874723.1"/>
    <property type="molecule type" value="Genomic_DNA"/>
</dbReference>
<evidence type="ECO:0000256" key="11">
    <source>
        <dbReference type="RuleBase" id="RU003357"/>
    </source>
</evidence>
<evidence type="ECO:0000256" key="2">
    <source>
        <dbReference type="ARBA" id="ARBA00009810"/>
    </source>
</evidence>
<feature type="domain" description="TonB-dependent receptor plug" evidence="14">
    <location>
        <begin position="70"/>
        <end position="163"/>
    </location>
</feature>
<dbReference type="PROSITE" id="PS52016">
    <property type="entry name" value="TONB_DEPENDENT_REC_3"/>
    <property type="match status" value="1"/>
</dbReference>
<keyword evidence="16" id="KW-1185">Reference proteome</keyword>
<evidence type="ECO:0000256" key="12">
    <source>
        <dbReference type="SAM" id="SignalP"/>
    </source>
</evidence>
<dbReference type="InterPro" id="IPR000531">
    <property type="entry name" value="Beta-barrel_TonB"/>
</dbReference>
<evidence type="ECO:0000313" key="16">
    <source>
        <dbReference type="Proteomes" id="UP000615687"/>
    </source>
</evidence>
<dbReference type="PANTHER" id="PTHR30069:SF41">
    <property type="entry name" value="HEME_HEMOPEXIN UTILIZATION PROTEIN C"/>
    <property type="match status" value="1"/>
</dbReference>
<comment type="caution">
    <text evidence="15">The sequence shown here is derived from an EMBL/GenBank/DDBJ whole genome shotgun (WGS) entry which is preliminary data.</text>
</comment>
<dbReference type="InterPro" id="IPR036942">
    <property type="entry name" value="Beta-barrel_TonB_sf"/>
</dbReference>
<evidence type="ECO:0000256" key="6">
    <source>
        <dbReference type="ARBA" id="ARBA00023077"/>
    </source>
</evidence>
<keyword evidence="8 15" id="KW-0675">Receptor</keyword>
<evidence type="ECO:0000256" key="4">
    <source>
        <dbReference type="ARBA" id="ARBA00022452"/>
    </source>
</evidence>
<evidence type="ECO:0000256" key="10">
    <source>
        <dbReference type="PROSITE-ProRule" id="PRU01360"/>
    </source>
</evidence>
<keyword evidence="12" id="KW-0732">Signal</keyword>
<dbReference type="InterPro" id="IPR039426">
    <property type="entry name" value="TonB-dep_rcpt-like"/>
</dbReference>
<gene>
    <name evidence="15" type="ORF">IG617_00370</name>
</gene>
<organism evidence="15 16">
    <name type="scientific">Roseibium polysiphoniae</name>
    <dbReference type="NCBI Taxonomy" id="2571221"/>
    <lineage>
        <taxon>Bacteria</taxon>
        <taxon>Pseudomonadati</taxon>
        <taxon>Pseudomonadota</taxon>
        <taxon>Alphaproteobacteria</taxon>
        <taxon>Hyphomicrobiales</taxon>
        <taxon>Stappiaceae</taxon>
        <taxon>Roseibium</taxon>
    </lineage>
</organism>
<evidence type="ECO:0000256" key="5">
    <source>
        <dbReference type="ARBA" id="ARBA00022692"/>
    </source>
</evidence>
<dbReference type="InterPro" id="IPR012910">
    <property type="entry name" value="Plug_dom"/>
</dbReference>
<keyword evidence="6 11" id="KW-0798">TonB box</keyword>
<feature type="chain" id="PRO_5045125567" evidence="12">
    <location>
        <begin position="28"/>
        <end position="655"/>
    </location>
</feature>
<evidence type="ECO:0000256" key="3">
    <source>
        <dbReference type="ARBA" id="ARBA00022448"/>
    </source>
</evidence>
<keyword evidence="3 10" id="KW-0813">Transport</keyword>
<evidence type="ECO:0000256" key="9">
    <source>
        <dbReference type="ARBA" id="ARBA00023237"/>
    </source>
</evidence>
<feature type="domain" description="TonB-dependent receptor-like beta-barrel" evidence="13">
    <location>
        <begin position="262"/>
        <end position="619"/>
    </location>
</feature>
<protein>
    <submittedName>
        <fullName evidence="15">TonB-dependent receptor</fullName>
    </submittedName>
</protein>
<accession>A0ABR9C5A9</accession>
<evidence type="ECO:0000256" key="7">
    <source>
        <dbReference type="ARBA" id="ARBA00023136"/>
    </source>
</evidence>
<keyword evidence="9 10" id="KW-0998">Cell outer membrane</keyword>
<dbReference type="Gene3D" id="2.170.130.10">
    <property type="entry name" value="TonB-dependent receptor, plug domain"/>
    <property type="match status" value="1"/>
</dbReference>
<comment type="subcellular location">
    <subcellularLocation>
        <location evidence="1 10">Cell outer membrane</location>
        <topology evidence="1 10">Multi-pass membrane protein</topology>
    </subcellularLocation>
</comment>
<evidence type="ECO:0000256" key="1">
    <source>
        <dbReference type="ARBA" id="ARBA00004571"/>
    </source>
</evidence>
<evidence type="ECO:0000259" key="13">
    <source>
        <dbReference type="Pfam" id="PF00593"/>
    </source>
</evidence>
<sequence>MLERVRLSLLLAGTVLQSALFVGSVNAQDASDAPTASGEVTLDTIRVSPDAADRFDKHQGSADRAQSIYIAIEEIQRTDPQTLRDLFAGNASISVGGGIPTAQKVFVNGIDENNLAVSVDGVQQGNRIFHHTSTNYIDPALLKAVRVDPGVAPADAGFGALGGSIVYETVDVQDLLINDRNFGAFATLSYETNGNTFTESAAAYGRYQGFELLGFAKFANGDDYENGDGWEVPGTAAEFSSLLAKGAYETGTGYRFELSAQQIIDDALRPYRANIGGLNGTSATRVYDTTRRNFSFNFGKEEIEGLWNPKVVVGYSENSFKIPEPYDSESTGGTWTAKAENVFEISEGNTVTTGVDFISQTSDYSDPSEAYTEKVSNIGGYAQARLTPIDRLKVSFGGRADGNYFEGKDGTNLDNFGLSGNASAEVEVINGISVNAGYSNVFGGIDLEESFEYWRTWDYSNLDPVRSDNVTAGLKYENTGWFAGADVFNTRFWDYRDGASNVDFSSWGYKLSGGYNWGNGFVKLSYADTRLSLADSAFESYYLINIGAAVGQIISGEIAHTFNKYDLTLGATLDAALAYDGFVSAGYGTVDPYTVVSAYAEYKPEQYDFLSLRLEANNIFDQTYSDRATYGGEYDSITPLYEPGRSFRLMAKLRY</sequence>
<dbReference type="Pfam" id="PF00593">
    <property type="entry name" value="TonB_dep_Rec_b-barrel"/>
    <property type="match status" value="1"/>
</dbReference>
<comment type="similarity">
    <text evidence="2 10 11">Belongs to the TonB-dependent receptor family.</text>
</comment>
<proteinExistence type="inferred from homology"/>
<dbReference type="Proteomes" id="UP000615687">
    <property type="component" value="Unassembled WGS sequence"/>
</dbReference>
<evidence type="ECO:0000256" key="8">
    <source>
        <dbReference type="ARBA" id="ARBA00023170"/>
    </source>
</evidence>
<feature type="signal peptide" evidence="12">
    <location>
        <begin position="1"/>
        <end position="27"/>
    </location>
</feature>
<keyword evidence="5 10" id="KW-0812">Transmembrane</keyword>
<keyword evidence="4 10" id="KW-1134">Transmembrane beta strand</keyword>
<dbReference type="PANTHER" id="PTHR30069">
    <property type="entry name" value="TONB-DEPENDENT OUTER MEMBRANE RECEPTOR"/>
    <property type="match status" value="1"/>
</dbReference>
<reference evidence="15 16" key="1">
    <citation type="submission" date="2020-09" db="EMBL/GenBank/DDBJ databases">
        <title>The genome sequence of type strain Labrenzia polysiphoniae KACC 19711.</title>
        <authorList>
            <person name="Liu Y."/>
        </authorList>
    </citation>
    <scope>NUCLEOTIDE SEQUENCE [LARGE SCALE GENOMIC DNA]</scope>
    <source>
        <strain evidence="15 16">KACC 19711</strain>
    </source>
</reference>
<dbReference type="Pfam" id="PF07715">
    <property type="entry name" value="Plug"/>
    <property type="match status" value="1"/>
</dbReference>
<evidence type="ECO:0000259" key="14">
    <source>
        <dbReference type="Pfam" id="PF07715"/>
    </source>
</evidence>
<dbReference type="Gene3D" id="2.40.170.20">
    <property type="entry name" value="TonB-dependent receptor, beta-barrel domain"/>
    <property type="match status" value="1"/>
</dbReference>